<evidence type="ECO:0000259" key="14">
    <source>
        <dbReference type="Pfam" id="PF00593"/>
    </source>
</evidence>
<dbReference type="Pfam" id="PF07715">
    <property type="entry name" value="Plug"/>
    <property type="match status" value="1"/>
</dbReference>
<dbReference type="Proteomes" id="UP000243053">
    <property type="component" value="Unassembled WGS sequence"/>
</dbReference>
<dbReference type="PROSITE" id="PS52016">
    <property type="entry name" value="TONB_DEPENDENT_REC_3"/>
    <property type="match status" value="1"/>
</dbReference>
<reference evidence="17" key="1">
    <citation type="journal article" date="2017" name="Proc. Natl. Acad. Sci. U.S.A.">
        <title>Simulation of Deepwater Horizon oil plume reveals substrate specialization within a complex community of hydrocarbon degraders.</title>
        <authorList>
            <person name="Hu P."/>
            <person name="Dubinsky E.A."/>
            <person name="Probst A.J."/>
            <person name="Wang J."/>
            <person name="Sieber C.M.K."/>
            <person name="Tom L.M."/>
            <person name="Gardinali P."/>
            <person name="Banfield J.F."/>
            <person name="Atlas R.M."/>
            <person name="Andersen G.L."/>
        </authorList>
    </citation>
    <scope>NUCLEOTIDE SEQUENCE [LARGE SCALE GENOMIC DNA]</scope>
</reference>
<evidence type="ECO:0000256" key="7">
    <source>
        <dbReference type="ARBA" id="ARBA00023077"/>
    </source>
</evidence>
<dbReference type="PANTHER" id="PTHR30069:SF29">
    <property type="entry name" value="HEMOGLOBIN AND HEMOGLOBIN-HAPTOGLOBIN-BINDING PROTEIN 1-RELATED"/>
    <property type="match status" value="1"/>
</dbReference>
<proteinExistence type="inferred from homology"/>
<evidence type="ECO:0000256" key="13">
    <source>
        <dbReference type="SAM" id="SignalP"/>
    </source>
</evidence>
<comment type="similarity">
    <text evidence="2">Belongs to the TonB-dependent receptor family. Hemoglobin/haptoglobin binding protein subfamily.</text>
</comment>
<evidence type="ECO:0000256" key="8">
    <source>
        <dbReference type="ARBA" id="ARBA00023136"/>
    </source>
</evidence>
<evidence type="ECO:0000256" key="3">
    <source>
        <dbReference type="ARBA" id="ARBA00022448"/>
    </source>
</evidence>
<keyword evidence="6 13" id="KW-0732">Signal</keyword>
<evidence type="ECO:0008006" key="18">
    <source>
        <dbReference type="Google" id="ProtNLM"/>
    </source>
</evidence>
<dbReference type="Gene3D" id="2.40.170.20">
    <property type="entry name" value="TonB-dependent receptor, beta-barrel domain"/>
    <property type="match status" value="1"/>
</dbReference>
<dbReference type="Gene3D" id="2.170.130.10">
    <property type="entry name" value="TonB-dependent receptor, plug domain"/>
    <property type="match status" value="1"/>
</dbReference>
<dbReference type="SUPFAM" id="SSF56935">
    <property type="entry name" value="Porins"/>
    <property type="match status" value="1"/>
</dbReference>
<evidence type="ECO:0000256" key="2">
    <source>
        <dbReference type="ARBA" id="ARBA00008143"/>
    </source>
</evidence>
<dbReference type="GO" id="GO:0044718">
    <property type="term" value="P:siderophore transmembrane transport"/>
    <property type="evidence" value="ECO:0007669"/>
    <property type="project" value="TreeGrafter"/>
</dbReference>
<organism evidence="16 17">
    <name type="scientific">Colwellia psychrerythraea</name>
    <name type="common">Vibrio psychroerythus</name>
    <dbReference type="NCBI Taxonomy" id="28229"/>
    <lineage>
        <taxon>Bacteria</taxon>
        <taxon>Pseudomonadati</taxon>
        <taxon>Pseudomonadota</taxon>
        <taxon>Gammaproteobacteria</taxon>
        <taxon>Alteromonadales</taxon>
        <taxon>Colwelliaceae</taxon>
        <taxon>Colwellia</taxon>
    </lineage>
</organism>
<dbReference type="InterPro" id="IPR000531">
    <property type="entry name" value="Beta-barrel_TonB"/>
</dbReference>
<accession>A0A1Y5E6W1</accession>
<dbReference type="CDD" id="cd01347">
    <property type="entry name" value="ligand_gated_channel"/>
    <property type="match status" value="1"/>
</dbReference>
<dbReference type="InterPro" id="IPR012910">
    <property type="entry name" value="Plug_dom"/>
</dbReference>
<evidence type="ECO:0000256" key="11">
    <source>
        <dbReference type="PROSITE-ProRule" id="PRU01360"/>
    </source>
</evidence>
<dbReference type="GO" id="GO:0009279">
    <property type="term" value="C:cell outer membrane"/>
    <property type="evidence" value="ECO:0007669"/>
    <property type="project" value="UniProtKB-SubCell"/>
</dbReference>
<keyword evidence="5 11" id="KW-0812">Transmembrane</keyword>
<evidence type="ECO:0000256" key="12">
    <source>
        <dbReference type="RuleBase" id="RU003357"/>
    </source>
</evidence>
<evidence type="ECO:0000259" key="15">
    <source>
        <dbReference type="Pfam" id="PF07715"/>
    </source>
</evidence>
<evidence type="ECO:0000256" key="9">
    <source>
        <dbReference type="ARBA" id="ARBA00023170"/>
    </source>
</evidence>
<dbReference type="PANTHER" id="PTHR30069">
    <property type="entry name" value="TONB-DEPENDENT OUTER MEMBRANE RECEPTOR"/>
    <property type="match status" value="1"/>
</dbReference>
<evidence type="ECO:0000256" key="4">
    <source>
        <dbReference type="ARBA" id="ARBA00022452"/>
    </source>
</evidence>
<feature type="domain" description="TonB-dependent receptor-like beta-barrel" evidence="14">
    <location>
        <begin position="236"/>
        <end position="619"/>
    </location>
</feature>
<keyword evidence="4 11" id="KW-1134">Transmembrane beta strand</keyword>
<dbReference type="AlphaFoldDB" id="A0A1Y5E6W1"/>
<comment type="caution">
    <text evidence="16">The sequence shown here is derived from an EMBL/GenBank/DDBJ whole genome shotgun (WGS) entry which is preliminary data.</text>
</comment>
<keyword evidence="3 11" id="KW-0813">Transport</keyword>
<dbReference type="InterPro" id="IPR036942">
    <property type="entry name" value="Beta-barrel_TonB_sf"/>
</dbReference>
<keyword evidence="8 11" id="KW-0472">Membrane</keyword>
<evidence type="ECO:0000256" key="5">
    <source>
        <dbReference type="ARBA" id="ARBA00022692"/>
    </source>
</evidence>
<evidence type="ECO:0000256" key="6">
    <source>
        <dbReference type="ARBA" id="ARBA00022729"/>
    </source>
</evidence>
<feature type="domain" description="TonB-dependent receptor plug" evidence="15">
    <location>
        <begin position="44"/>
        <end position="147"/>
    </location>
</feature>
<keyword evidence="10 11" id="KW-0998">Cell outer membrane</keyword>
<keyword evidence="7 12" id="KW-0798">TonB box</keyword>
<dbReference type="InterPro" id="IPR037066">
    <property type="entry name" value="Plug_dom_sf"/>
</dbReference>
<dbReference type="Pfam" id="PF00593">
    <property type="entry name" value="TonB_dep_Rec_b-barrel"/>
    <property type="match status" value="1"/>
</dbReference>
<gene>
    <name evidence="16" type="ORF">A9Q75_13930</name>
</gene>
<evidence type="ECO:0000313" key="16">
    <source>
        <dbReference type="EMBL" id="OUR78159.1"/>
    </source>
</evidence>
<feature type="signal peptide" evidence="13">
    <location>
        <begin position="1"/>
        <end position="22"/>
    </location>
</feature>
<comment type="subcellular location">
    <subcellularLocation>
        <location evidence="1 11">Cell outer membrane</location>
        <topology evidence="1 11">Multi-pass membrane protein</topology>
    </subcellularLocation>
</comment>
<evidence type="ECO:0000256" key="1">
    <source>
        <dbReference type="ARBA" id="ARBA00004571"/>
    </source>
</evidence>
<evidence type="ECO:0000313" key="17">
    <source>
        <dbReference type="Proteomes" id="UP000243053"/>
    </source>
</evidence>
<dbReference type="EMBL" id="MAAF01000083">
    <property type="protein sequence ID" value="OUR78159.1"/>
    <property type="molecule type" value="Genomic_DNA"/>
</dbReference>
<feature type="chain" id="PRO_5012960909" description="TonB-dependent receptor" evidence="13">
    <location>
        <begin position="23"/>
        <end position="652"/>
    </location>
</feature>
<keyword evidence="9" id="KW-0675">Receptor</keyword>
<protein>
    <recommendedName>
        <fullName evidence="18">TonB-dependent receptor</fullName>
    </recommendedName>
</protein>
<dbReference type="InterPro" id="IPR039426">
    <property type="entry name" value="TonB-dep_rcpt-like"/>
</dbReference>
<name>A0A1Y5E6W1_COLPS</name>
<sequence>MYTKDYLSTLILALAIFTSAKASSDPTDKEHIVVTGTRTAKLLSDSPVLVDVIDGETIAKISQGTLAQALNYIPGIVVKRSVKDGYNIQMQGFGGDHVLILIDGQPIISPTGSSADLDQIPANNIAQIEVIRGAASVMYGSSAMGGVINIITQKTDGSALKLDYDVSQYQGNTINDGDLNHTFKIHAVESFSDWRTQLNALLIDDQGYDYDSTTVSQDAASVEKKFITLSTSKEHETLETTIKYQWLSDKKLRDSSTIPGQSEVIYYQTDVDQQQIDLGLKSTDNPKAPWQVNARYINHQETSGQSNSLRDTNIILSEINGQKIFQLNSIELVTGGVVHADKLNQNKPGSNIIEIDNESSESIEAFIQGNWIKADYQVLAGMRSQYDSDFGWHNALSLSGMKNFTLGKGKLQWRAGIGQSYRVPNLKERFYVFDHSALGYMVLGNKDLKPETADSFNSSLTFDTTLAENSVDLRSDISVHYTKTKDLIDSVIDPEKSAETGLTIYQYQNISEAKISGVDISTELTFKHWKTQLNYSYLTSEDENNERLLSRPRHQVKFNITYDIDIYDMQLIAYAVYQAGEAVPDSYQGIENNAYTTVNAVLNQVLTENLSWRMSVDNIFDEHKSPSANSENLFDARPVSSRTISAGISYQF</sequence>
<dbReference type="GO" id="GO:0015344">
    <property type="term" value="F:siderophore uptake transmembrane transporter activity"/>
    <property type="evidence" value="ECO:0007669"/>
    <property type="project" value="TreeGrafter"/>
</dbReference>
<evidence type="ECO:0000256" key="10">
    <source>
        <dbReference type="ARBA" id="ARBA00023237"/>
    </source>
</evidence>